<dbReference type="PANTHER" id="PTHR31451">
    <property type="match status" value="1"/>
</dbReference>
<dbReference type="InterPro" id="IPR018087">
    <property type="entry name" value="Glyco_hydro_5_CS"/>
</dbReference>
<dbReference type="GO" id="GO:0005576">
    <property type="term" value="C:extracellular region"/>
    <property type="evidence" value="ECO:0007669"/>
    <property type="project" value="UniProtKB-SubCell"/>
</dbReference>
<feature type="region of interest" description="Disordered" evidence="9">
    <location>
        <begin position="1"/>
        <end position="28"/>
    </location>
</feature>
<dbReference type="GO" id="GO:0016985">
    <property type="term" value="F:mannan endo-1,4-beta-mannosidase activity"/>
    <property type="evidence" value="ECO:0007669"/>
    <property type="project" value="UniProtKB-EC"/>
</dbReference>
<dbReference type="InterPro" id="IPR017853">
    <property type="entry name" value="GH"/>
</dbReference>
<dbReference type="EC" id="3.2.1.78" evidence="4"/>
<evidence type="ECO:0000256" key="4">
    <source>
        <dbReference type="ARBA" id="ARBA00012706"/>
    </source>
</evidence>
<dbReference type="Pfam" id="PF26410">
    <property type="entry name" value="GH5_mannosidase"/>
    <property type="match status" value="1"/>
</dbReference>
<evidence type="ECO:0000256" key="10">
    <source>
        <dbReference type="SAM" id="Phobius"/>
    </source>
</evidence>
<sequence>MSAPAADMEGGPQKAALKAPQKQQKPPSPHIPRFFAVLAIGLLLAIPIAVPIVVMKVTGKSGKKYETLEAAITGPELSKDFVPIADEEVTKEEQKESFLKVTDKSFERFCRPYYTAGFNAYELVEAAMVSRRAETVGDRSGAQIVDDTLRSAAARGINTVRMWAHTTTALYPFQVAPGKYDERGLKSLDFVLETARKYGLQVILSFIDNWKYYNGVDQYVDWSSTAPNRTLASPFKDLVGDPTAAIYGTGPAGEELKRYETERHALFFSDPDAKKFYKNHVAFLVNRNNSINGRVYRDDPTIIAWNLINEPRCESWLASNKDCNKRFQNWLAEMSTHVRSLDPNHLITIGSEGFYGDSTPQLMQYNPQAWARELGQDFVMNTNLPNIDFATVHAWPDNWMLPQDKIPAFLDKWVQSHMTAGANLSSGSKPIMFEEFGKKLNADQQTEWMIQQLRDPIYQSTYASVEKAIDGKQPIAGSLFWKLAIPVFDGQDARGPYGVDDSDSTMAVIQDHSEFMKRKMNSVPPRPECNLGAWFGTLDQASGERNCANVPAAATAYFAKAPAKADDIGSKLADDLKAGKALVFPTKAACCKPGTGAFPEGCTTPSAKKLRRSA</sequence>
<dbReference type="STRING" id="3088.A0A383VNI8"/>
<evidence type="ECO:0000256" key="2">
    <source>
        <dbReference type="ARBA" id="ARBA00004613"/>
    </source>
</evidence>
<evidence type="ECO:0000256" key="3">
    <source>
        <dbReference type="ARBA" id="ARBA00005641"/>
    </source>
</evidence>
<keyword evidence="13" id="KW-1185">Reference proteome</keyword>
<organism evidence="12 13">
    <name type="scientific">Tetradesmus obliquus</name>
    <name type="common">Green alga</name>
    <name type="synonym">Acutodesmus obliquus</name>
    <dbReference type="NCBI Taxonomy" id="3088"/>
    <lineage>
        <taxon>Eukaryota</taxon>
        <taxon>Viridiplantae</taxon>
        <taxon>Chlorophyta</taxon>
        <taxon>core chlorophytes</taxon>
        <taxon>Chlorophyceae</taxon>
        <taxon>CS clade</taxon>
        <taxon>Sphaeropleales</taxon>
        <taxon>Scenedesmaceae</taxon>
        <taxon>Tetradesmus</taxon>
    </lineage>
</organism>
<reference evidence="12 13" key="1">
    <citation type="submission" date="2016-10" db="EMBL/GenBank/DDBJ databases">
        <authorList>
            <person name="Cai Z."/>
        </authorList>
    </citation>
    <scope>NUCLEOTIDE SEQUENCE [LARGE SCALE GENOMIC DNA]</scope>
</reference>
<dbReference type="PROSITE" id="PS00659">
    <property type="entry name" value="GLYCOSYL_HYDROL_F5"/>
    <property type="match status" value="1"/>
</dbReference>
<feature type="domain" description="Glycoside hydrolase family 5" evidence="11">
    <location>
        <begin position="97"/>
        <end position="484"/>
    </location>
</feature>
<keyword evidence="5" id="KW-0964">Secreted</keyword>
<evidence type="ECO:0000256" key="7">
    <source>
        <dbReference type="ARBA" id="ARBA00022801"/>
    </source>
</evidence>
<gene>
    <name evidence="12" type="ORF">BQ4739_LOCUS6725</name>
</gene>
<dbReference type="PANTHER" id="PTHR31451:SF39">
    <property type="entry name" value="MANNAN ENDO-1,4-BETA-MANNOSIDASE 1"/>
    <property type="match status" value="1"/>
</dbReference>
<keyword evidence="10" id="KW-0812">Transmembrane</keyword>
<dbReference type="InterPro" id="IPR001547">
    <property type="entry name" value="Glyco_hydro_5"/>
</dbReference>
<dbReference type="GO" id="GO:0000272">
    <property type="term" value="P:polysaccharide catabolic process"/>
    <property type="evidence" value="ECO:0007669"/>
    <property type="project" value="InterPro"/>
</dbReference>
<evidence type="ECO:0000256" key="1">
    <source>
        <dbReference type="ARBA" id="ARBA00001678"/>
    </source>
</evidence>
<keyword evidence="10" id="KW-1133">Transmembrane helix</keyword>
<evidence type="ECO:0000259" key="11">
    <source>
        <dbReference type="Pfam" id="PF26410"/>
    </source>
</evidence>
<comment type="subcellular location">
    <subcellularLocation>
        <location evidence="2">Secreted</location>
    </subcellularLocation>
</comment>
<comment type="similarity">
    <text evidence="3">Belongs to the glycosyl hydrolase 5 (cellulase A) family.</text>
</comment>
<dbReference type="Proteomes" id="UP000256970">
    <property type="component" value="Unassembled WGS sequence"/>
</dbReference>
<keyword evidence="8" id="KW-0326">Glycosidase</keyword>
<proteinExistence type="inferred from homology"/>
<evidence type="ECO:0000256" key="6">
    <source>
        <dbReference type="ARBA" id="ARBA00022729"/>
    </source>
</evidence>
<feature type="compositionally biased region" description="Low complexity" evidence="9">
    <location>
        <begin position="12"/>
        <end position="25"/>
    </location>
</feature>
<protein>
    <recommendedName>
        <fullName evidence="4">mannan endo-1,4-beta-mannosidase</fullName>
        <ecNumber evidence="4">3.2.1.78</ecNumber>
    </recommendedName>
</protein>
<evidence type="ECO:0000313" key="13">
    <source>
        <dbReference type="Proteomes" id="UP000256970"/>
    </source>
</evidence>
<dbReference type="AlphaFoldDB" id="A0A383VNI8"/>
<keyword evidence="7" id="KW-0378">Hydrolase</keyword>
<evidence type="ECO:0000256" key="8">
    <source>
        <dbReference type="ARBA" id="ARBA00023295"/>
    </source>
</evidence>
<dbReference type="InterPro" id="IPR045053">
    <property type="entry name" value="MAN-like"/>
</dbReference>
<evidence type="ECO:0000256" key="5">
    <source>
        <dbReference type="ARBA" id="ARBA00022525"/>
    </source>
</evidence>
<dbReference type="SUPFAM" id="SSF51445">
    <property type="entry name" value="(Trans)glycosidases"/>
    <property type="match status" value="1"/>
</dbReference>
<comment type="catalytic activity">
    <reaction evidence="1">
        <text>Random hydrolysis of (1-&gt;4)-beta-D-mannosidic linkages in mannans, galactomannans and glucomannans.</text>
        <dbReference type="EC" id="3.2.1.78"/>
    </reaction>
</comment>
<dbReference type="Gene3D" id="3.20.20.80">
    <property type="entry name" value="Glycosidases"/>
    <property type="match status" value="1"/>
</dbReference>
<accession>A0A383VNI8</accession>
<name>A0A383VNI8_TETOB</name>
<dbReference type="EMBL" id="FNXT01000693">
    <property type="protein sequence ID" value="SZX66294.1"/>
    <property type="molecule type" value="Genomic_DNA"/>
</dbReference>
<evidence type="ECO:0000256" key="9">
    <source>
        <dbReference type="SAM" id="MobiDB-lite"/>
    </source>
</evidence>
<keyword evidence="6" id="KW-0732">Signal</keyword>
<feature type="transmembrane region" description="Helical" evidence="10">
    <location>
        <begin position="34"/>
        <end position="54"/>
    </location>
</feature>
<keyword evidence="10" id="KW-0472">Membrane</keyword>
<evidence type="ECO:0000313" key="12">
    <source>
        <dbReference type="EMBL" id="SZX66294.1"/>
    </source>
</evidence>